<dbReference type="EMBL" id="JBBHLD010000006">
    <property type="protein sequence ID" value="MEJ5904989.1"/>
    <property type="molecule type" value="Genomic_DNA"/>
</dbReference>
<evidence type="ECO:0000313" key="1">
    <source>
        <dbReference type="EMBL" id="MEJ5904989.1"/>
    </source>
</evidence>
<name>A0ABU8R5J2_9PSED</name>
<organism evidence="1 2">
    <name type="scientific">Pseudomonas kermanshahensis</name>
    <dbReference type="NCBI Taxonomy" id="2745482"/>
    <lineage>
        <taxon>Bacteria</taxon>
        <taxon>Pseudomonadati</taxon>
        <taxon>Pseudomonadota</taxon>
        <taxon>Gammaproteobacteria</taxon>
        <taxon>Pseudomonadales</taxon>
        <taxon>Pseudomonadaceae</taxon>
        <taxon>Pseudomonas</taxon>
    </lineage>
</organism>
<dbReference type="InterPro" id="IPR050696">
    <property type="entry name" value="FtsA/MreB"/>
</dbReference>
<proteinExistence type="predicted"/>
<gene>
    <name evidence="1" type="primary">pilM</name>
    <name evidence="1" type="ORF">V7V80_09900</name>
</gene>
<dbReference type="RefSeq" id="WP_186702452.1">
    <property type="nucleotide sequence ID" value="NZ_JABWRY020000001.1"/>
</dbReference>
<dbReference type="Pfam" id="PF11104">
    <property type="entry name" value="PilM_2"/>
    <property type="match status" value="1"/>
</dbReference>
<dbReference type="InterPro" id="IPR043129">
    <property type="entry name" value="ATPase_NBD"/>
</dbReference>
<dbReference type="Gene3D" id="3.30.420.40">
    <property type="match status" value="2"/>
</dbReference>
<reference evidence="1 2" key="1">
    <citation type="submission" date="2024-02" db="EMBL/GenBank/DDBJ databases">
        <title>Identification of pathogenicity and growth-promoting functions of Pseudomonas putida variants.</title>
        <authorList>
            <person name="Sun J."/>
        </authorList>
    </citation>
    <scope>NUCLEOTIDE SEQUENCE [LARGE SCALE GENOMIC DNA]</scope>
    <source>
        <strain evidence="1 2">A04</strain>
    </source>
</reference>
<accession>A0ABU8R5J2</accession>
<protein>
    <submittedName>
        <fullName evidence="1">Pilus assembly protein PilM</fullName>
    </submittedName>
</protein>
<dbReference type="PANTHER" id="PTHR32432">
    <property type="entry name" value="CELL DIVISION PROTEIN FTSA-RELATED"/>
    <property type="match status" value="1"/>
</dbReference>
<dbReference type="Gene3D" id="3.30.1490.300">
    <property type="match status" value="1"/>
</dbReference>
<dbReference type="PANTHER" id="PTHR32432:SF3">
    <property type="entry name" value="ETHANOLAMINE UTILIZATION PROTEIN EUTJ"/>
    <property type="match status" value="1"/>
</dbReference>
<comment type="caution">
    <text evidence="1">The sequence shown here is derived from an EMBL/GenBank/DDBJ whole genome shotgun (WGS) entry which is preliminary data.</text>
</comment>
<dbReference type="SUPFAM" id="SSF53067">
    <property type="entry name" value="Actin-like ATPase domain"/>
    <property type="match status" value="1"/>
</dbReference>
<sequence length="287" mass="30628">MLGRFGMDAGSLLGVEIAPDSVRIVQLQRRKGRCQVAAWAHEPYEPYSGADWASDPARLVAALRRACRRSGSRQRRVAVALPANQVICKVCQLPTGLSEADIEAQLLADADRLFPFPLDDLALDFQLLGASEAQADCQEVMVAACRQRALEPVEALLDAAGLQAEAMEVDSIALQRMLPQGALAGSALLRIEAQGATLHCWRQGMPAQRREVHLGQALGQWPALLGDDSQLECVLVAGSSPIEQAWLDNLSAEVKLPCRPLPSIAGLEPGGGEMLLACALALGGMQP</sequence>
<dbReference type="InterPro" id="IPR005883">
    <property type="entry name" value="PilM"/>
</dbReference>
<dbReference type="Proteomes" id="UP001377692">
    <property type="component" value="Unassembled WGS sequence"/>
</dbReference>
<keyword evidence="2" id="KW-1185">Reference proteome</keyword>
<evidence type="ECO:0000313" key="2">
    <source>
        <dbReference type="Proteomes" id="UP001377692"/>
    </source>
</evidence>